<dbReference type="Proteomes" id="UP001501599">
    <property type="component" value="Unassembled WGS sequence"/>
</dbReference>
<dbReference type="EMBL" id="BAAAQT010000010">
    <property type="protein sequence ID" value="GAA2176676.1"/>
    <property type="molecule type" value="Genomic_DNA"/>
</dbReference>
<keyword evidence="1" id="KW-0812">Transmembrane</keyword>
<dbReference type="RefSeq" id="WP_344345193.1">
    <property type="nucleotide sequence ID" value="NZ_BAAAQT010000010.1"/>
</dbReference>
<protein>
    <submittedName>
        <fullName evidence="2">Uncharacterized protein</fullName>
    </submittedName>
</protein>
<keyword evidence="1" id="KW-0472">Membrane</keyword>
<evidence type="ECO:0000256" key="1">
    <source>
        <dbReference type="SAM" id="Phobius"/>
    </source>
</evidence>
<evidence type="ECO:0000313" key="3">
    <source>
        <dbReference type="Proteomes" id="UP001501599"/>
    </source>
</evidence>
<reference evidence="3" key="1">
    <citation type="journal article" date="2019" name="Int. J. Syst. Evol. Microbiol.">
        <title>The Global Catalogue of Microorganisms (GCM) 10K type strain sequencing project: providing services to taxonomists for standard genome sequencing and annotation.</title>
        <authorList>
            <consortium name="The Broad Institute Genomics Platform"/>
            <consortium name="The Broad Institute Genome Sequencing Center for Infectious Disease"/>
            <person name="Wu L."/>
            <person name="Ma J."/>
        </authorList>
    </citation>
    <scope>NUCLEOTIDE SEQUENCE [LARGE SCALE GENOMIC DNA]</scope>
    <source>
        <strain evidence="3">JCM 16026</strain>
    </source>
</reference>
<keyword evidence="1" id="KW-1133">Transmembrane helix</keyword>
<gene>
    <name evidence="2" type="ORF">GCM10009846_31410</name>
</gene>
<sequence length="76" mass="8041">MTETSRFPWHLVVAAATAIAVGAGVRALLAQLRLFTIVEWGVAVLVGFVAGLVAANVVLARSRRRARDASTQPSAR</sequence>
<feature type="transmembrane region" description="Helical" evidence="1">
    <location>
        <begin position="37"/>
        <end position="59"/>
    </location>
</feature>
<evidence type="ECO:0000313" key="2">
    <source>
        <dbReference type="EMBL" id="GAA2176676.1"/>
    </source>
</evidence>
<organism evidence="2 3">
    <name type="scientific">Agrococcus versicolor</name>
    <dbReference type="NCBI Taxonomy" id="501482"/>
    <lineage>
        <taxon>Bacteria</taxon>
        <taxon>Bacillati</taxon>
        <taxon>Actinomycetota</taxon>
        <taxon>Actinomycetes</taxon>
        <taxon>Micrococcales</taxon>
        <taxon>Microbacteriaceae</taxon>
        <taxon>Agrococcus</taxon>
    </lineage>
</organism>
<accession>A0ABP5MPX2</accession>
<proteinExistence type="predicted"/>
<keyword evidence="3" id="KW-1185">Reference proteome</keyword>
<name>A0ABP5MPX2_9MICO</name>
<comment type="caution">
    <text evidence="2">The sequence shown here is derived from an EMBL/GenBank/DDBJ whole genome shotgun (WGS) entry which is preliminary data.</text>
</comment>